<proteinExistence type="predicted"/>
<feature type="transmembrane region" description="Helical" evidence="1">
    <location>
        <begin position="197"/>
        <end position="217"/>
    </location>
</feature>
<reference evidence="2 3" key="1">
    <citation type="journal article" date="2015" name="Genome Announc.">
        <title>Next-Generation Whole-Genome Sequencing of Eight Strains of Bacillus cereus, Isolated from Food.</title>
        <authorList>
            <person name="Krawczyk A.O."/>
            <person name="de Jong A."/>
            <person name="Eijlander R.T."/>
            <person name="Berendsen E.M."/>
            <person name="Holsappel S."/>
            <person name="Wells-Bennik M.H."/>
            <person name="Kuipers O.P."/>
        </authorList>
    </citation>
    <scope>NUCLEOTIDE SEQUENCE [LARGE SCALE GENOMIC DNA]</scope>
    <source>
        <strain evidence="2 3">B4147</strain>
    </source>
</reference>
<feature type="transmembrane region" description="Helical" evidence="1">
    <location>
        <begin position="223"/>
        <end position="243"/>
    </location>
</feature>
<feature type="transmembrane region" description="Helical" evidence="1">
    <location>
        <begin position="279"/>
        <end position="301"/>
    </location>
</feature>
<keyword evidence="1" id="KW-1133">Transmembrane helix</keyword>
<feature type="transmembrane region" description="Helical" evidence="1">
    <location>
        <begin position="127"/>
        <end position="147"/>
    </location>
</feature>
<keyword evidence="1" id="KW-0812">Transmembrane</keyword>
<dbReference type="Proteomes" id="UP000035350">
    <property type="component" value="Unassembled WGS sequence"/>
</dbReference>
<dbReference type="EMBL" id="LCYN01000009">
    <property type="protein sequence ID" value="KKZ97495.1"/>
    <property type="molecule type" value="Genomic_DNA"/>
</dbReference>
<protein>
    <recommendedName>
        <fullName evidence="4">Peptidase M50</fullName>
    </recommendedName>
</protein>
<reference evidence="3" key="2">
    <citation type="submission" date="2015-04" db="EMBL/GenBank/DDBJ databases">
        <title>Draft Genome Sequences of Eight Spore-Forming Food Isolates of Bacillus cereus Genome sequencing.</title>
        <authorList>
            <person name="Krawcyk A.O."/>
            <person name="de Jong A."/>
            <person name="Eijlander R.T."/>
            <person name="Berendsen E.M."/>
            <person name="Holsappel S."/>
            <person name="Wells-Bennik M."/>
            <person name="Kuipers O.P."/>
        </authorList>
    </citation>
    <scope>NUCLEOTIDE SEQUENCE [LARGE SCALE GENOMIC DNA]</scope>
    <source>
        <strain evidence="3">B4147</strain>
    </source>
</reference>
<dbReference type="PATRIC" id="fig|1396.433.peg.522"/>
<gene>
    <name evidence="2" type="ORF">B4147_3022</name>
</gene>
<accession>A0A0G8CCG8</accession>
<feature type="transmembrane region" description="Helical" evidence="1">
    <location>
        <begin position="95"/>
        <end position="115"/>
    </location>
</feature>
<evidence type="ECO:0000256" key="1">
    <source>
        <dbReference type="SAM" id="Phobius"/>
    </source>
</evidence>
<evidence type="ECO:0000313" key="2">
    <source>
        <dbReference type="EMBL" id="KKZ97495.1"/>
    </source>
</evidence>
<feature type="transmembrane region" description="Helical" evidence="1">
    <location>
        <begin position="167"/>
        <end position="185"/>
    </location>
</feature>
<name>A0A0G8CCG8_9BACI</name>
<keyword evidence="1" id="KW-0472">Membrane</keyword>
<organism evidence="2 3">
    <name type="scientific">Bacillus wiedmannii</name>
    <dbReference type="NCBI Taxonomy" id="1890302"/>
    <lineage>
        <taxon>Bacteria</taxon>
        <taxon>Bacillati</taxon>
        <taxon>Bacillota</taxon>
        <taxon>Bacilli</taxon>
        <taxon>Bacillales</taxon>
        <taxon>Bacillaceae</taxon>
        <taxon>Bacillus</taxon>
        <taxon>Bacillus cereus group</taxon>
    </lineage>
</organism>
<evidence type="ECO:0000313" key="3">
    <source>
        <dbReference type="Proteomes" id="UP000035350"/>
    </source>
</evidence>
<sequence>MKEVNNLNVCNVNLEYHIDDYVYIYNPKNERMIQADQNTLEYLRSYNTETSEKVEGLERFLHGKKKYNLLNFKLLKLSVSTKGFETLYKIENMKIFKYLFVCLLLFFAITFPVVVKKGYTIFNSGAMNFNVYHLIYIYVAQLFIISFHEFSHYYTYRKYIRSDKMRFGIIIRYFFLLLFFTNVNYMRTLDKRKKIEIMLSGVMGQMILGSLLAIMYLLSSSDVILYIYITNCIIIFTNMMPFLKLDGYWIINQIIGSEDYMNSFKQFIFKRQKIKSSELLLGLVNCILIATVILSGVYWVFDVVRRGII</sequence>
<comment type="caution">
    <text evidence="2">The sequence shown here is derived from an EMBL/GenBank/DDBJ whole genome shotgun (WGS) entry which is preliminary data.</text>
</comment>
<dbReference type="AlphaFoldDB" id="A0A0G8CCG8"/>
<evidence type="ECO:0008006" key="4">
    <source>
        <dbReference type="Google" id="ProtNLM"/>
    </source>
</evidence>
<dbReference type="RefSeq" id="WP_046958271.1">
    <property type="nucleotide sequence ID" value="NZ_LCYN01000009.1"/>
</dbReference>